<dbReference type="GO" id="GO:0003824">
    <property type="term" value="F:catalytic activity"/>
    <property type="evidence" value="ECO:0007669"/>
    <property type="project" value="InterPro"/>
</dbReference>
<dbReference type="Pfam" id="PF00432">
    <property type="entry name" value="Prenyltrans"/>
    <property type="match status" value="2"/>
</dbReference>
<evidence type="ECO:0000313" key="5">
    <source>
        <dbReference type="Proteomes" id="UP000317036"/>
    </source>
</evidence>
<sequence length="1328" mass="140986">MRLRYLSKSFIALVMSFMLLFSTLSFTMLPASQVHAAESGQGGAVTVTEAIYQAADLLLGSGELSDWGAVGISRTPDRKVPISYLTNLDAAVRAANGTYSSITEYERITLGLTAAGANGTQFAGYNLVEKIYNNTQMTGQGLNGPLYGLLALDSGNYEVPSNALWSRDQLLDTILSGQKADGGFAISLGSTGASDPDFTGMALSALAPYTAKRADVKAAVDRAVDWLATNQNVDGGYTFLGDQAGESVAQAIIGLTANGVDPKSDRFTKQGGNLIERLMLFRTTDGGFAHSIKGSTNGIATEQALTALVAYNLFNHGDRSLYSLVPPGQVPPTIVQVNVQVEGPQSHIADGTTFATTALEAVEKVLQEKGMPYQVISSSYIGSINHIAGGKYGGWDGWYFAVQKNNLWSIPPVGMADYNLTAGERITVYYGGEKTNPIDQISFDKPRPTAGESFTATITQYVFDWLNYQQVIPSPPAPEGVSVTVGSTTVKTDTYGKASFSGLPEGTYPVTVTGYVYNDTAPPKVVRAVSELIVAPSTTTPGGGGGGVVPQTKTITLSVEGDSQKGTILDSTSVELLTGDTAYSVLARKLGSRVSSRGSGSSIYVSSIDGLNESGSQKGWMYSVNGTFPNYSAGAYTLKDKDVVAWKYTENLGSDIGAGSSGSSAAVVGIAPGSTIDQELNKLSLPLNNTESIGNVGKTTALLNPGEKMSASQAEQLQKDLKGQTVALSKATSTSADTELKDEKEEVRFVVPAAALSQTVQIGVDEQSSADRPELVSGLYEFSPSGTTFSTPAVMAIKVPVQTDSPDNLALVWLNETTGQWIPVPAVLDVKTGIITAKVTHFTKYAVVDRSKLKAEEKPQLRSAAVEISAAAQQILAGDTLSDWEAFGLARAGKTVPSSYLAQTEQLVKEQNGKFRKVTDLERIALAVKAAGAEPTNIAGFNLIQLIVNHEKMTEQGLNGPIFALLTLDNVTGGAPSNAVWTKEKLITWILEQQNASGGFPLVKGEEDNSDITAMAISALAAHQDRADVKSAVDKAVSRLSQMQASDGGYALYGESNSESVSQAIIALASANISIKDARFVKSGTDLLSKLLSYKNADGGYAHTAGQASNEIATEQALMALVAYERYIQNQSGLFQLQPTTASKPAADGFVDESEIASWALDSVHSAYASKLMTGISESELRFAPKQEMTRAQFAAIIVRLLKETPDTGSQQRFEDVQPGSWYYGFVMKAQQKGIIQGVSETKFNPDQPVTREQMATMIARALKLDVGAKVEPVADQSDISQEALPYVNAVQQHELMEGYNGSFYPAAPVTREMAAVVVMRLAAMEAQ</sequence>
<feature type="domain" description="SLH" evidence="3">
    <location>
        <begin position="1274"/>
        <end position="1328"/>
    </location>
</feature>
<dbReference type="InterPro" id="IPR001330">
    <property type="entry name" value="Prenyltrans"/>
</dbReference>
<dbReference type="CDD" id="cd00688">
    <property type="entry name" value="ISOPREN_C2_like"/>
    <property type="match status" value="2"/>
</dbReference>
<organism evidence="4 5">
    <name type="scientific">Paenibacillus cremeus</name>
    <dbReference type="NCBI Taxonomy" id="2163881"/>
    <lineage>
        <taxon>Bacteria</taxon>
        <taxon>Bacillati</taxon>
        <taxon>Bacillota</taxon>
        <taxon>Bacilli</taxon>
        <taxon>Bacillales</taxon>
        <taxon>Paenibacillaceae</taxon>
        <taxon>Paenibacillus</taxon>
    </lineage>
</organism>
<dbReference type="Gene3D" id="2.170.130.30">
    <property type="match status" value="1"/>
</dbReference>
<feature type="signal peptide" evidence="2">
    <location>
        <begin position="1"/>
        <end position="36"/>
    </location>
</feature>
<dbReference type="InterPro" id="IPR027954">
    <property type="entry name" value="Transcobalamin-like_C"/>
</dbReference>
<dbReference type="Pfam" id="PF00395">
    <property type="entry name" value="SLH"/>
    <property type="match status" value="3"/>
</dbReference>
<feature type="domain" description="SLH" evidence="3">
    <location>
        <begin position="1147"/>
        <end position="1209"/>
    </location>
</feature>
<dbReference type="EMBL" id="VNJI01000034">
    <property type="protein sequence ID" value="TVY07610.1"/>
    <property type="molecule type" value="Genomic_DNA"/>
</dbReference>
<evidence type="ECO:0000259" key="3">
    <source>
        <dbReference type="PROSITE" id="PS51272"/>
    </source>
</evidence>
<keyword evidence="5" id="KW-1185">Reference proteome</keyword>
<dbReference type="RefSeq" id="WP_144851405.1">
    <property type="nucleotide sequence ID" value="NZ_VNJI01000034.1"/>
</dbReference>
<gene>
    <name evidence="4" type="ORF">FPZ49_22980</name>
</gene>
<dbReference type="Proteomes" id="UP000317036">
    <property type="component" value="Unassembled WGS sequence"/>
</dbReference>
<keyword evidence="1" id="KW-0677">Repeat</keyword>
<dbReference type="InterPro" id="IPR051465">
    <property type="entry name" value="Cell_Envelope_Struct_Comp"/>
</dbReference>
<evidence type="ECO:0000313" key="4">
    <source>
        <dbReference type="EMBL" id="TVY07610.1"/>
    </source>
</evidence>
<dbReference type="PROSITE" id="PS51272">
    <property type="entry name" value="SLH"/>
    <property type="match status" value="3"/>
</dbReference>
<dbReference type="Pfam" id="PF14478">
    <property type="entry name" value="DUF4430"/>
    <property type="match status" value="1"/>
</dbReference>
<dbReference type="PANTHER" id="PTHR43308">
    <property type="entry name" value="OUTER MEMBRANE PROTEIN ALPHA-RELATED"/>
    <property type="match status" value="1"/>
</dbReference>
<dbReference type="OrthoDB" id="411361at2"/>
<dbReference type="Gene3D" id="1.50.10.20">
    <property type="match status" value="2"/>
</dbReference>
<keyword evidence="2" id="KW-0732">Signal</keyword>
<dbReference type="InterPro" id="IPR008930">
    <property type="entry name" value="Terpenoid_cyclase/PrenylTrfase"/>
</dbReference>
<dbReference type="SUPFAM" id="SSF48239">
    <property type="entry name" value="Terpenoid cyclases/Protein prenyltransferases"/>
    <property type="match status" value="2"/>
</dbReference>
<feature type="chain" id="PRO_5021951304" evidence="2">
    <location>
        <begin position="37"/>
        <end position="1328"/>
    </location>
</feature>
<feature type="domain" description="SLH" evidence="3">
    <location>
        <begin position="1210"/>
        <end position="1273"/>
    </location>
</feature>
<reference evidence="4 5" key="1">
    <citation type="submission" date="2019-07" db="EMBL/GenBank/DDBJ databases">
        <authorList>
            <person name="Kim J."/>
        </authorList>
    </citation>
    <scope>NUCLEOTIDE SEQUENCE [LARGE SCALE GENOMIC DNA]</scope>
    <source>
        <strain evidence="4 5">JC52</strain>
    </source>
</reference>
<proteinExistence type="predicted"/>
<evidence type="ECO:0000256" key="2">
    <source>
        <dbReference type="SAM" id="SignalP"/>
    </source>
</evidence>
<accession>A0A559K670</accession>
<evidence type="ECO:0000256" key="1">
    <source>
        <dbReference type="ARBA" id="ARBA00022737"/>
    </source>
</evidence>
<dbReference type="InterPro" id="IPR001119">
    <property type="entry name" value="SLH_dom"/>
</dbReference>
<dbReference type="Gene3D" id="2.60.220.30">
    <property type="match status" value="1"/>
</dbReference>
<dbReference type="PANTHER" id="PTHR43308:SF5">
    <property type="entry name" value="S-LAYER PROTEIN _ PEPTIDOGLYCAN ENDO-BETA-N-ACETYLGLUCOSAMINIDASE"/>
    <property type="match status" value="1"/>
</dbReference>
<comment type="caution">
    <text evidence="4">The sequence shown here is derived from an EMBL/GenBank/DDBJ whole genome shotgun (WGS) entry which is preliminary data.</text>
</comment>
<protein>
    <submittedName>
        <fullName evidence="4">DUF4430 domain-containing protein</fullName>
    </submittedName>
</protein>
<name>A0A559K670_9BACL</name>